<dbReference type="EMBL" id="BSDI01000030">
    <property type="protein sequence ID" value="GLI00168.1"/>
    <property type="molecule type" value="Genomic_DNA"/>
</dbReference>
<gene>
    <name evidence="1" type="ORF">Pa4123_54440</name>
</gene>
<name>A0ABQ5R1U5_9ACTN</name>
<evidence type="ECO:0000313" key="1">
    <source>
        <dbReference type="EMBL" id="GLI00168.1"/>
    </source>
</evidence>
<sequence>MAARLWAGQTERVKLGIHYWIYSTPADPAQIAPTLAETERFVRPQLAEVG</sequence>
<accession>A0ABQ5R1U5</accession>
<keyword evidence="2" id="KW-1185">Reference proteome</keyword>
<proteinExistence type="predicted"/>
<organism evidence="1 2">
    <name type="scientific">Phytohabitans aurantiacus</name>
    <dbReference type="NCBI Taxonomy" id="3016789"/>
    <lineage>
        <taxon>Bacteria</taxon>
        <taxon>Bacillati</taxon>
        <taxon>Actinomycetota</taxon>
        <taxon>Actinomycetes</taxon>
        <taxon>Micromonosporales</taxon>
        <taxon>Micromonosporaceae</taxon>
    </lineage>
</organism>
<protein>
    <submittedName>
        <fullName evidence="1">Uncharacterized protein</fullName>
    </submittedName>
</protein>
<evidence type="ECO:0000313" key="2">
    <source>
        <dbReference type="Proteomes" id="UP001144280"/>
    </source>
</evidence>
<dbReference type="Proteomes" id="UP001144280">
    <property type="component" value="Unassembled WGS sequence"/>
</dbReference>
<comment type="caution">
    <text evidence="1">The sequence shown here is derived from an EMBL/GenBank/DDBJ whole genome shotgun (WGS) entry which is preliminary data.</text>
</comment>
<reference evidence="1" key="1">
    <citation type="submission" date="2022-12" db="EMBL/GenBank/DDBJ databases">
        <title>New Phytohabitans aurantiacus sp. RD004123 nov., an actinomycete isolated from soil.</title>
        <authorList>
            <person name="Triningsih D.W."/>
            <person name="Harunari E."/>
            <person name="Igarashi Y."/>
        </authorList>
    </citation>
    <scope>NUCLEOTIDE SEQUENCE</scope>
    <source>
        <strain evidence="1">RD004123</strain>
    </source>
</reference>